<dbReference type="AlphaFoldDB" id="A0A2N1MSP3"/>
<accession>A0A2N1MSP3</accession>
<reference evidence="2 3" key="1">
    <citation type="submission" date="2016-04" db="EMBL/GenBank/DDBJ databases">
        <title>Genome analyses suggest a sexual origin of heterokaryosis in a supposedly ancient asexual fungus.</title>
        <authorList>
            <person name="Ropars J."/>
            <person name="Sedzielewska K."/>
            <person name="Noel J."/>
            <person name="Charron P."/>
            <person name="Farinelli L."/>
            <person name="Marton T."/>
            <person name="Kruger M."/>
            <person name="Pelin A."/>
            <person name="Brachmann A."/>
            <person name="Corradi N."/>
        </authorList>
    </citation>
    <scope>NUCLEOTIDE SEQUENCE [LARGE SCALE GENOMIC DNA]</scope>
    <source>
        <strain evidence="2 3">C2</strain>
    </source>
</reference>
<evidence type="ECO:0000256" key="1">
    <source>
        <dbReference type="SAM" id="Phobius"/>
    </source>
</evidence>
<keyword evidence="1" id="KW-1133">Transmembrane helix</keyword>
<gene>
    <name evidence="2" type="ORF">RhiirC2_95835</name>
</gene>
<proteinExistence type="predicted"/>
<reference evidence="2 3" key="2">
    <citation type="submission" date="2017-10" db="EMBL/GenBank/DDBJ databases">
        <title>Extensive intraspecific genome diversity in a model arbuscular mycorrhizal fungus.</title>
        <authorList>
            <person name="Chen E.C.H."/>
            <person name="Morin E."/>
            <person name="Baudet D."/>
            <person name="Noel J."/>
            <person name="Ndikumana S."/>
            <person name="Charron P."/>
            <person name="St-Onge C."/>
            <person name="Giorgi J."/>
            <person name="Grigoriev I.V."/>
            <person name="Roux C."/>
            <person name="Martin F.M."/>
            <person name="Corradi N."/>
        </authorList>
    </citation>
    <scope>NUCLEOTIDE SEQUENCE [LARGE SCALE GENOMIC DNA]</scope>
    <source>
        <strain evidence="2 3">C2</strain>
    </source>
</reference>
<keyword evidence="1" id="KW-0472">Membrane</keyword>
<dbReference type="EMBL" id="LLXL01001399">
    <property type="protein sequence ID" value="PKK64659.1"/>
    <property type="molecule type" value="Genomic_DNA"/>
</dbReference>
<evidence type="ECO:0000313" key="2">
    <source>
        <dbReference type="EMBL" id="PKK64659.1"/>
    </source>
</evidence>
<comment type="caution">
    <text evidence="2">The sequence shown here is derived from an EMBL/GenBank/DDBJ whole genome shotgun (WGS) entry which is preliminary data.</text>
</comment>
<feature type="transmembrane region" description="Helical" evidence="1">
    <location>
        <begin position="12"/>
        <end position="31"/>
    </location>
</feature>
<dbReference type="Proteomes" id="UP000233469">
    <property type="component" value="Unassembled WGS sequence"/>
</dbReference>
<sequence>MLIKLSKHIIKHFILILRSFILFIHHSFLITPSHDCFIYNLKNFVVIIHLYYILR</sequence>
<name>A0A2N1MSP3_9GLOM</name>
<feature type="transmembrane region" description="Helical" evidence="1">
    <location>
        <begin position="37"/>
        <end position="54"/>
    </location>
</feature>
<organism evidence="2 3">
    <name type="scientific">Rhizophagus irregularis</name>
    <dbReference type="NCBI Taxonomy" id="588596"/>
    <lineage>
        <taxon>Eukaryota</taxon>
        <taxon>Fungi</taxon>
        <taxon>Fungi incertae sedis</taxon>
        <taxon>Mucoromycota</taxon>
        <taxon>Glomeromycotina</taxon>
        <taxon>Glomeromycetes</taxon>
        <taxon>Glomerales</taxon>
        <taxon>Glomeraceae</taxon>
        <taxon>Rhizophagus</taxon>
    </lineage>
</organism>
<evidence type="ECO:0000313" key="3">
    <source>
        <dbReference type="Proteomes" id="UP000233469"/>
    </source>
</evidence>
<keyword evidence="1" id="KW-0812">Transmembrane</keyword>
<protein>
    <submittedName>
        <fullName evidence="2">Uncharacterized protein</fullName>
    </submittedName>
</protein>